<feature type="region of interest" description="Disordered" evidence="1">
    <location>
        <begin position="33"/>
        <end position="66"/>
    </location>
</feature>
<comment type="caution">
    <text evidence="2">The sequence shown here is derived from an EMBL/GenBank/DDBJ whole genome shotgun (WGS) entry which is preliminary data.</text>
</comment>
<organism evidence="2 3">
    <name type="scientific">Halocatena marina</name>
    <dbReference type="NCBI Taxonomy" id="2934937"/>
    <lineage>
        <taxon>Archaea</taxon>
        <taxon>Methanobacteriati</taxon>
        <taxon>Methanobacteriota</taxon>
        <taxon>Stenosarchaea group</taxon>
        <taxon>Halobacteria</taxon>
        <taxon>Halobacteriales</taxon>
        <taxon>Natronomonadaceae</taxon>
        <taxon>Halocatena</taxon>
    </lineage>
</organism>
<evidence type="ECO:0000313" key="2">
    <source>
        <dbReference type="EMBL" id="MFC7193233.1"/>
    </source>
</evidence>
<evidence type="ECO:0000256" key="1">
    <source>
        <dbReference type="SAM" id="MobiDB-lite"/>
    </source>
</evidence>
<keyword evidence="3" id="KW-1185">Reference proteome</keyword>
<sequence length="66" mass="7733">MKRWELKNDPAQEFSEEKLDEIVKNMVEQDQNDHQIITDVADDVRSRLVDDSSEASTENDTHTDDR</sequence>
<protein>
    <submittedName>
        <fullName evidence="2">Uncharacterized protein</fullName>
    </submittedName>
</protein>
<reference evidence="2 3" key="1">
    <citation type="journal article" date="2019" name="Int. J. Syst. Evol. Microbiol.">
        <title>The Global Catalogue of Microorganisms (GCM) 10K type strain sequencing project: providing services to taxonomists for standard genome sequencing and annotation.</title>
        <authorList>
            <consortium name="The Broad Institute Genomics Platform"/>
            <consortium name="The Broad Institute Genome Sequencing Center for Infectious Disease"/>
            <person name="Wu L."/>
            <person name="Ma J."/>
        </authorList>
    </citation>
    <scope>NUCLEOTIDE SEQUENCE [LARGE SCALE GENOMIC DNA]</scope>
    <source>
        <strain evidence="2 3">RDMS1</strain>
    </source>
</reference>
<proteinExistence type="predicted"/>
<evidence type="ECO:0000313" key="3">
    <source>
        <dbReference type="Proteomes" id="UP001596417"/>
    </source>
</evidence>
<gene>
    <name evidence="2" type="ORF">ACFQL7_27890</name>
</gene>
<dbReference type="Proteomes" id="UP001596417">
    <property type="component" value="Unassembled WGS sequence"/>
</dbReference>
<dbReference type="EMBL" id="JBHTAX010000007">
    <property type="protein sequence ID" value="MFC7193233.1"/>
    <property type="molecule type" value="Genomic_DNA"/>
</dbReference>
<accession>A0ABD5YVH3</accession>
<dbReference type="AlphaFoldDB" id="A0ABD5YVH3"/>
<name>A0ABD5YVH3_9EURY</name>
<dbReference type="RefSeq" id="WP_390207069.1">
    <property type="nucleotide sequence ID" value="NZ_JBHSZC010000006.1"/>
</dbReference>